<comment type="pathway">
    <text evidence="1 6">Pyrimidine metabolism; UMP biosynthesis via de novo pathway; UMP from orotate: step 1/2.</text>
</comment>
<gene>
    <name evidence="6" type="primary">pyrE</name>
    <name evidence="8" type="ORF">SAMN05444420_101536</name>
</gene>
<dbReference type="UniPathway" id="UPA00070">
    <property type="reaction ID" value="UER00119"/>
</dbReference>
<feature type="domain" description="Phosphoribosyltransferase" evidence="7">
    <location>
        <begin position="50"/>
        <end position="154"/>
    </location>
</feature>
<accession>A0A1H2RQN9</accession>
<comment type="catalytic activity">
    <reaction evidence="6">
        <text>orotidine 5'-phosphate + diphosphate = orotate + 5-phospho-alpha-D-ribose 1-diphosphate</text>
        <dbReference type="Rhea" id="RHEA:10380"/>
        <dbReference type="ChEBI" id="CHEBI:30839"/>
        <dbReference type="ChEBI" id="CHEBI:33019"/>
        <dbReference type="ChEBI" id="CHEBI:57538"/>
        <dbReference type="ChEBI" id="CHEBI:58017"/>
        <dbReference type="EC" id="2.4.2.10"/>
    </reaction>
</comment>
<dbReference type="CDD" id="cd06223">
    <property type="entry name" value="PRTases_typeI"/>
    <property type="match status" value="1"/>
</dbReference>
<comment type="function">
    <text evidence="6">Catalyzes the transfer of a ribosyl phosphate group from 5-phosphoribose 1-diphosphate to orotate, leading to the formation of orotidine monophosphate (OMP).</text>
</comment>
<sequence length="212" mass="23352">MEITASIAKDIASTLLDIEAIKLSPEVPFTWASGWKSPIYCDNRMLLSFPAAREKVALTMSQFIKEKYPNVQLIAGVATGAIGMGMLVADRLGLPFVYVRPEPKKHGRGNQIEGSFTEGEKTVVIEDLISTGMSSIGAVKALRENHLDVLGMVAIFSYLFEVAQHNFSSAAIGLDTLSQYNALLEEAKERNYISQAQLETLAKWRLAPDKWT</sequence>
<proteinExistence type="inferred from homology"/>
<dbReference type="NCBIfam" id="TIGR00336">
    <property type="entry name" value="pyrE"/>
    <property type="match status" value="1"/>
</dbReference>
<feature type="binding site" evidence="6">
    <location>
        <position position="100"/>
    </location>
    <ligand>
        <name>5-phospho-alpha-D-ribose 1-diphosphate</name>
        <dbReference type="ChEBI" id="CHEBI:58017"/>
        <note>ligand shared between dimeric partners</note>
    </ligand>
</feature>
<comment type="caution">
    <text evidence="8">The sequence shown here is derived from an EMBL/GenBank/DDBJ whole genome shotgun (WGS) entry which is preliminary data.</text>
</comment>
<evidence type="ECO:0000256" key="1">
    <source>
        <dbReference type="ARBA" id="ARBA00004889"/>
    </source>
</evidence>
<dbReference type="InterPro" id="IPR029057">
    <property type="entry name" value="PRTase-like"/>
</dbReference>
<keyword evidence="6" id="KW-0460">Magnesium</keyword>
<comment type="subunit">
    <text evidence="6">Homodimer.</text>
</comment>
<dbReference type="Proteomes" id="UP000182771">
    <property type="component" value="Unassembled WGS sequence"/>
</dbReference>
<comment type="cofactor">
    <cofactor evidence="6">
        <name>Mg(2+)</name>
        <dbReference type="ChEBI" id="CHEBI:18420"/>
    </cofactor>
</comment>
<protein>
    <recommendedName>
        <fullName evidence="2 6">Orotate phosphoribosyltransferase</fullName>
        <shortName evidence="6">OPRT</shortName>
        <shortName evidence="6">OPRTase</shortName>
        <ecNumber evidence="2 6">2.4.2.10</ecNumber>
    </recommendedName>
</protein>
<dbReference type="InterPro" id="IPR000836">
    <property type="entry name" value="PRTase_dom"/>
</dbReference>
<dbReference type="GO" id="GO:0000287">
    <property type="term" value="F:magnesium ion binding"/>
    <property type="evidence" value="ECO:0007669"/>
    <property type="project" value="UniProtKB-UniRule"/>
</dbReference>
<name>A0A1H2RQN9_9FLAO</name>
<dbReference type="InterPro" id="IPR023031">
    <property type="entry name" value="OPRT"/>
</dbReference>
<feature type="binding site" evidence="6">
    <location>
        <position position="104"/>
    </location>
    <ligand>
        <name>5-phospho-alpha-D-ribose 1-diphosphate</name>
        <dbReference type="ChEBI" id="CHEBI:58017"/>
        <note>ligand shared between dimeric partners</note>
    </ligand>
</feature>
<evidence type="ECO:0000256" key="5">
    <source>
        <dbReference type="ARBA" id="ARBA00022975"/>
    </source>
</evidence>
<evidence type="ECO:0000256" key="6">
    <source>
        <dbReference type="HAMAP-Rule" id="MF_01208"/>
    </source>
</evidence>
<dbReference type="EC" id="2.4.2.10" evidence="2 6"/>
<keyword evidence="4 6" id="KW-0808">Transferase</keyword>
<keyword evidence="5 6" id="KW-0665">Pyrimidine biosynthesis</keyword>
<dbReference type="AlphaFoldDB" id="A0A1H2RQN9"/>
<feature type="binding site" description="in other chain" evidence="6">
    <location>
        <begin position="126"/>
        <end position="134"/>
    </location>
    <ligand>
        <name>5-phospho-alpha-D-ribose 1-diphosphate</name>
        <dbReference type="ChEBI" id="CHEBI:58017"/>
        <note>ligand shared between dimeric partners</note>
    </ligand>
</feature>
<dbReference type="HAMAP" id="MF_01208">
    <property type="entry name" value="PyrE"/>
    <property type="match status" value="1"/>
</dbReference>
<organism evidence="8 9">
    <name type="scientific">Capnocytophaga granulosa</name>
    <dbReference type="NCBI Taxonomy" id="45242"/>
    <lineage>
        <taxon>Bacteria</taxon>
        <taxon>Pseudomonadati</taxon>
        <taxon>Bacteroidota</taxon>
        <taxon>Flavobacteriia</taxon>
        <taxon>Flavobacteriales</taxon>
        <taxon>Flavobacteriaceae</taxon>
        <taxon>Capnocytophaga</taxon>
    </lineage>
</organism>
<evidence type="ECO:0000313" key="8">
    <source>
        <dbReference type="EMBL" id="SDW21104.1"/>
    </source>
</evidence>
<feature type="binding site" evidence="6">
    <location>
        <position position="130"/>
    </location>
    <ligand>
        <name>orotate</name>
        <dbReference type="ChEBI" id="CHEBI:30839"/>
    </ligand>
</feature>
<evidence type="ECO:0000256" key="2">
    <source>
        <dbReference type="ARBA" id="ARBA00011971"/>
    </source>
</evidence>
<dbReference type="PANTHER" id="PTHR19278">
    <property type="entry name" value="OROTATE PHOSPHORIBOSYLTRANSFERASE"/>
    <property type="match status" value="1"/>
</dbReference>
<dbReference type="GO" id="GO:0004588">
    <property type="term" value="F:orotate phosphoribosyltransferase activity"/>
    <property type="evidence" value="ECO:0007669"/>
    <property type="project" value="UniProtKB-UniRule"/>
</dbReference>
<dbReference type="GeneID" id="85017607"/>
<dbReference type="GO" id="GO:0044205">
    <property type="term" value="P:'de novo' UMP biosynthetic process"/>
    <property type="evidence" value="ECO:0007669"/>
    <property type="project" value="UniProtKB-UniRule"/>
</dbReference>
<evidence type="ECO:0000256" key="3">
    <source>
        <dbReference type="ARBA" id="ARBA00022676"/>
    </source>
</evidence>
<keyword evidence="3 6" id="KW-0328">Glycosyltransferase</keyword>
<evidence type="ECO:0000259" key="7">
    <source>
        <dbReference type="Pfam" id="PF00156"/>
    </source>
</evidence>
<dbReference type="OrthoDB" id="9802134at2"/>
<dbReference type="RefSeq" id="WP_009642473.1">
    <property type="nucleotide sequence ID" value="NZ_CAJPRD010000050.1"/>
</dbReference>
<comment type="similarity">
    <text evidence="6">Belongs to the purine/pyrimidine phosphoribosyltransferase family. PyrE subfamily.</text>
</comment>
<evidence type="ECO:0000313" key="9">
    <source>
        <dbReference type="Proteomes" id="UP000182771"/>
    </source>
</evidence>
<dbReference type="PANTHER" id="PTHR19278:SF9">
    <property type="entry name" value="URIDINE 5'-MONOPHOSPHATE SYNTHASE"/>
    <property type="match status" value="1"/>
</dbReference>
<dbReference type="Gene3D" id="3.40.50.2020">
    <property type="match status" value="1"/>
</dbReference>
<feature type="binding site" evidence="6">
    <location>
        <position position="106"/>
    </location>
    <ligand>
        <name>5-phospho-alpha-D-ribose 1-diphosphate</name>
        <dbReference type="ChEBI" id="CHEBI:58017"/>
        <note>ligand shared between dimeric partners</note>
    </ligand>
</feature>
<dbReference type="EMBL" id="FNND01000001">
    <property type="protein sequence ID" value="SDW21104.1"/>
    <property type="molecule type" value="Genomic_DNA"/>
</dbReference>
<evidence type="ECO:0000256" key="4">
    <source>
        <dbReference type="ARBA" id="ARBA00022679"/>
    </source>
</evidence>
<dbReference type="SUPFAM" id="SSF53271">
    <property type="entry name" value="PRTase-like"/>
    <property type="match status" value="1"/>
</dbReference>
<dbReference type="InterPro" id="IPR004467">
    <property type="entry name" value="Or_phspho_trans_dom"/>
</dbReference>
<dbReference type="GO" id="GO:0019856">
    <property type="term" value="P:pyrimidine nucleobase biosynthetic process"/>
    <property type="evidence" value="ECO:0007669"/>
    <property type="project" value="TreeGrafter"/>
</dbReference>
<dbReference type="Pfam" id="PF00156">
    <property type="entry name" value="Pribosyltran"/>
    <property type="match status" value="1"/>
</dbReference>
<reference evidence="8 9" key="1">
    <citation type="submission" date="2016-10" db="EMBL/GenBank/DDBJ databases">
        <authorList>
            <person name="Varghese N."/>
            <person name="Submissions S."/>
        </authorList>
    </citation>
    <scope>NUCLEOTIDE SEQUENCE [LARGE SCALE GENOMIC DNA]</scope>
    <source>
        <strain evidence="8 9">DSM 11449</strain>
    </source>
</reference>
<comment type="caution">
    <text evidence="6">Lacks conserved residue(s) required for the propagation of feature annotation.</text>
</comment>
<keyword evidence="9" id="KW-1185">Reference proteome</keyword>